<dbReference type="SUPFAM" id="SSF53254">
    <property type="entry name" value="Phosphoglycerate mutase-like"/>
    <property type="match status" value="1"/>
</dbReference>
<evidence type="ECO:0000256" key="1">
    <source>
        <dbReference type="SAM" id="SignalP"/>
    </source>
</evidence>
<keyword evidence="1" id="KW-0732">Signal</keyword>
<organism evidence="2 3">
    <name type="scientific">Autumnicola lenta</name>
    <dbReference type="NCBI Taxonomy" id="3075593"/>
    <lineage>
        <taxon>Bacteria</taxon>
        <taxon>Pseudomonadati</taxon>
        <taxon>Bacteroidota</taxon>
        <taxon>Flavobacteriia</taxon>
        <taxon>Flavobacteriales</taxon>
        <taxon>Flavobacteriaceae</taxon>
        <taxon>Autumnicola</taxon>
    </lineage>
</organism>
<dbReference type="InterPro" id="IPR013078">
    <property type="entry name" value="His_Pase_superF_clade-1"/>
</dbReference>
<feature type="chain" id="PRO_5046432685" evidence="1">
    <location>
        <begin position="19"/>
        <end position="167"/>
    </location>
</feature>
<dbReference type="GO" id="GO:0016853">
    <property type="term" value="F:isomerase activity"/>
    <property type="evidence" value="ECO:0007669"/>
    <property type="project" value="UniProtKB-KW"/>
</dbReference>
<dbReference type="Proteomes" id="UP001245285">
    <property type="component" value="Unassembled WGS sequence"/>
</dbReference>
<dbReference type="Pfam" id="PF00300">
    <property type="entry name" value="His_Phos_1"/>
    <property type="match status" value="1"/>
</dbReference>
<dbReference type="Gene3D" id="3.40.50.1240">
    <property type="entry name" value="Phosphoglycerate mutase-like"/>
    <property type="match status" value="1"/>
</dbReference>
<proteinExistence type="predicted"/>
<comment type="caution">
    <text evidence="2">The sequence shown here is derived from an EMBL/GenBank/DDBJ whole genome shotgun (WGS) entry which is preliminary data.</text>
</comment>
<feature type="signal peptide" evidence="1">
    <location>
        <begin position="1"/>
        <end position="18"/>
    </location>
</feature>
<reference evidence="2 3" key="1">
    <citation type="submission" date="2023-09" db="EMBL/GenBank/DDBJ databases">
        <authorList>
            <person name="Rey-Velasco X."/>
        </authorList>
    </citation>
    <scope>NUCLEOTIDE SEQUENCE [LARGE SCALE GENOMIC DNA]</scope>
    <source>
        <strain evidence="2 3">F260</strain>
    </source>
</reference>
<dbReference type="CDD" id="cd07067">
    <property type="entry name" value="HP_PGM_like"/>
    <property type="match status" value="1"/>
</dbReference>
<dbReference type="PROSITE" id="PS51257">
    <property type="entry name" value="PROKAR_LIPOPROTEIN"/>
    <property type="match status" value="1"/>
</dbReference>
<name>A0ABU3CPJ5_9FLAO</name>
<keyword evidence="3" id="KW-1185">Reference proteome</keyword>
<dbReference type="InterPro" id="IPR050275">
    <property type="entry name" value="PGM_Phosphatase"/>
</dbReference>
<dbReference type="RefSeq" id="WP_311495960.1">
    <property type="nucleotide sequence ID" value="NZ_JAVRHO010000022.1"/>
</dbReference>
<evidence type="ECO:0000313" key="2">
    <source>
        <dbReference type="EMBL" id="MDT0647860.1"/>
    </source>
</evidence>
<dbReference type="PANTHER" id="PTHR48100:SF1">
    <property type="entry name" value="HISTIDINE PHOSPHATASE FAMILY PROTEIN-RELATED"/>
    <property type="match status" value="1"/>
</dbReference>
<evidence type="ECO:0000313" key="3">
    <source>
        <dbReference type="Proteomes" id="UP001245285"/>
    </source>
</evidence>
<dbReference type="InterPro" id="IPR029033">
    <property type="entry name" value="His_PPase_superfam"/>
</dbReference>
<dbReference type="EC" id="5.4.-.-" evidence="2"/>
<dbReference type="PANTHER" id="PTHR48100">
    <property type="entry name" value="BROAD-SPECIFICITY PHOSPHATASE YOR283W-RELATED"/>
    <property type="match status" value="1"/>
</dbReference>
<gene>
    <name evidence="2" type="ORF">RM545_14260</name>
</gene>
<protein>
    <submittedName>
        <fullName evidence="2">Phosphoglycerate mutase family protein</fullName>
        <ecNumber evidence="2">5.4.-.-</ecNumber>
    </submittedName>
</protein>
<sequence length="167" mass="19325">MKYLLLISVLLFASCAGIKNDDSVTTYYFIRHAEKSTIDPANEDPELTEAGRTRAEKWAEIFRKIDFDLIYSSQYKRTVNTATPIAESQDKEIKYFNTQKLNDQQFQKETRGKTVLVVGHSNLNPEWVNYILKEEKYSNIPEDEYGSLFIVTIHPNGSRTSQVLYIN</sequence>
<keyword evidence="2" id="KW-0413">Isomerase</keyword>
<dbReference type="EMBL" id="JAVRHO010000022">
    <property type="protein sequence ID" value="MDT0647860.1"/>
    <property type="molecule type" value="Genomic_DNA"/>
</dbReference>
<accession>A0ABU3CPJ5</accession>